<feature type="binding site" evidence="9">
    <location>
        <position position="127"/>
    </location>
    <ligand>
        <name>FMN</name>
        <dbReference type="ChEBI" id="CHEBI:58210"/>
    </ligand>
</feature>
<feature type="binding site" evidence="9">
    <location>
        <begin position="77"/>
        <end position="79"/>
    </location>
    <ligand>
        <name>FMN</name>
        <dbReference type="ChEBI" id="CHEBI:58210"/>
    </ligand>
</feature>
<evidence type="ECO:0000256" key="2">
    <source>
        <dbReference type="ARBA" id="ARBA00022475"/>
    </source>
</evidence>
<feature type="binding site" evidence="9">
    <location>
        <position position="24"/>
    </location>
    <ligand>
        <name>glyoxylate</name>
        <dbReference type="ChEBI" id="CHEBI:36655"/>
    </ligand>
</feature>
<dbReference type="RefSeq" id="WP_353979714.1">
    <property type="nucleotide sequence ID" value="NZ_CP159578.1"/>
</dbReference>
<accession>A0AB74U479</accession>
<feature type="binding site" evidence="9">
    <location>
        <position position="106"/>
    </location>
    <ligand>
        <name>FMN</name>
        <dbReference type="ChEBI" id="CHEBI:58210"/>
    </ligand>
</feature>
<feature type="binding site" evidence="9">
    <location>
        <begin position="329"/>
        <end position="330"/>
    </location>
    <ligand>
        <name>FMN</name>
        <dbReference type="ChEBI" id="CHEBI:58210"/>
    </ligand>
</feature>
<dbReference type="InterPro" id="IPR000262">
    <property type="entry name" value="FMN-dep_DH"/>
</dbReference>
<keyword evidence="6" id="KW-0472">Membrane</keyword>
<feature type="binding site" evidence="9">
    <location>
        <position position="251"/>
    </location>
    <ligand>
        <name>FMN</name>
        <dbReference type="ChEBI" id="CHEBI:58210"/>
    </ligand>
</feature>
<dbReference type="PANTHER" id="PTHR10578:SF85">
    <property type="entry name" value="L-LACTATE DEHYDROGENASE"/>
    <property type="match status" value="1"/>
</dbReference>
<protein>
    <submittedName>
        <fullName evidence="11">FMN-dependent L-lactate dehydrogenase LldD</fullName>
    </submittedName>
</protein>
<dbReference type="PANTHER" id="PTHR10578">
    <property type="entry name" value="S -2-HYDROXY-ACID OXIDASE-RELATED"/>
    <property type="match status" value="1"/>
</dbReference>
<feature type="domain" description="FMN hydroxy acid dehydrogenase" evidence="10">
    <location>
        <begin position="1"/>
        <end position="380"/>
    </location>
</feature>
<dbReference type="FunFam" id="3.20.20.70:FF:000029">
    <property type="entry name" value="L-lactate dehydrogenase"/>
    <property type="match status" value="1"/>
</dbReference>
<dbReference type="GO" id="GO:0009060">
    <property type="term" value="P:aerobic respiration"/>
    <property type="evidence" value="ECO:0007669"/>
    <property type="project" value="TreeGrafter"/>
</dbReference>
<feature type="binding site" evidence="9">
    <location>
        <position position="155"/>
    </location>
    <ligand>
        <name>FMN</name>
        <dbReference type="ChEBI" id="CHEBI:58210"/>
    </ligand>
</feature>
<feature type="binding site" evidence="9">
    <location>
        <position position="273"/>
    </location>
    <ligand>
        <name>FMN</name>
        <dbReference type="ChEBI" id="CHEBI:58210"/>
    </ligand>
</feature>
<dbReference type="Pfam" id="PF01070">
    <property type="entry name" value="FMN_dh"/>
    <property type="match status" value="1"/>
</dbReference>
<comment type="similarity">
    <text evidence="7">Belongs to the FMN-dependent alpha-hydroxy acid dehydrogenase family.</text>
</comment>
<dbReference type="PROSITE" id="PS51349">
    <property type="entry name" value="FMN_HYDROXY_ACID_DH_2"/>
    <property type="match status" value="1"/>
</dbReference>
<proteinExistence type="inferred from homology"/>
<feature type="binding site" evidence="9">
    <location>
        <position position="278"/>
    </location>
    <ligand>
        <name>glyoxylate</name>
        <dbReference type="ChEBI" id="CHEBI:36655"/>
    </ligand>
</feature>
<dbReference type="AlphaFoldDB" id="A0AB74U479"/>
<evidence type="ECO:0000259" key="10">
    <source>
        <dbReference type="PROSITE" id="PS51349"/>
    </source>
</evidence>
<feature type="binding site" evidence="9">
    <location>
        <position position="275"/>
    </location>
    <ligand>
        <name>glyoxylate</name>
        <dbReference type="ChEBI" id="CHEBI:36655"/>
    </ligand>
</feature>
<dbReference type="InterPro" id="IPR037396">
    <property type="entry name" value="FMN_HAD"/>
</dbReference>
<keyword evidence="4 9" id="KW-0288">FMN</keyword>
<dbReference type="InterPro" id="IPR008259">
    <property type="entry name" value="FMN_hydac_DH_AS"/>
</dbReference>
<feature type="active site" description="Proton acceptor" evidence="8">
    <location>
        <position position="275"/>
    </location>
</feature>
<dbReference type="PIRSF" id="PIRSF000138">
    <property type="entry name" value="Al-hdrx_acd_dh"/>
    <property type="match status" value="1"/>
</dbReference>
<evidence type="ECO:0000256" key="3">
    <source>
        <dbReference type="ARBA" id="ARBA00022630"/>
    </source>
</evidence>
<feature type="binding site" evidence="9">
    <location>
        <begin position="306"/>
        <end position="310"/>
    </location>
    <ligand>
        <name>FMN</name>
        <dbReference type="ChEBI" id="CHEBI:58210"/>
    </ligand>
</feature>
<feature type="binding site" evidence="9">
    <location>
        <position position="129"/>
    </location>
    <ligand>
        <name>glyoxylate</name>
        <dbReference type="ChEBI" id="CHEBI:36655"/>
    </ligand>
</feature>
<dbReference type="InterPro" id="IPR012133">
    <property type="entry name" value="Alpha-hydoxy_acid_DH_FMN"/>
</dbReference>
<evidence type="ECO:0000256" key="1">
    <source>
        <dbReference type="ARBA" id="ARBA00001917"/>
    </source>
</evidence>
<dbReference type="InterPro" id="IPR013785">
    <property type="entry name" value="Aldolase_TIM"/>
</dbReference>
<evidence type="ECO:0000313" key="11">
    <source>
        <dbReference type="EMBL" id="XCJ78746.1"/>
    </source>
</evidence>
<evidence type="ECO:0000256" key="5">
    <source>
        <dbReference type="ARBA" id="ARBA00023002"/>
    </source>
</evidence>
<dbReference type="GO" id="GO:0005886">
    <property type="term" value="C:plasma membrane"/>
    <property type="evidence" value="ECO:0007669"/>
    <property type="project" value="TreeGrafter"/>
</dbReference>
<evidence type="ECO:0000256" key="9">
    <source>
        <dbReference type="PIRSR" id="PIRSR000138-2"/>
    </source>
</evidence>
<dbReference type="PROSITE" id="PS00557">
    <property type="entry name" value="FMN_HYDROXY_ACID_DH_1"/>
    <property type="match status" value="1"/>
</dbReference>
<feature type="binding site" evidence="9">
    <location>
        <position position="164"/>
    </location>
    <ligand>
        <name>glyoxylate</name>
        <dbReference type="ChEBI" id="CHEBI:36655"/>
    </ligand>
</feature>
<sequence length="398" mass="42984">MIISGPTDYRRAAKRRIPRFLFDYLDGGAVTESTLRGNVEALQAIPLRQRVLQGGGDPLLETEVLGSRWKLPVALAPVGATGMYARRGEVQAARAAEKAGIPYTLSTVSVCSIEEVAAGASGELWSQLYVLKDRGFMQNALERAWAAGMKTLVFTVDMPLPGSRYRDRHSGMSGPHAKLRQVTQALTHPWWAFDVALKGKPLSFGNIEAYTGRQMSMDDYMGFLAKNFDPSISWSELEWIRESWKGNLIIKGLLDKEDARDAVRMGADGIIVSNHGGRQLDGAIPTARALPHIAEAVGDELTVLADSGVRSGLDVVRMLALGAKGVLLGRAYAYALAAAGERGVSHLLELIAADLRVTMTLIGAQSPADINASHLESMVKSLESEHRPAVAPPEAAKF</sequence>
<organism evidence="11">
    <name type="scientific">Salinicola endophyticus</name>
    <dbReference type="NCBI Taxonomy" id="1949083"/>
    <lineage>
        <taxon>Bacteria</taxon>
        <taxon>Pseudomonadati</taxon>
        <taxon>Pseudomonadota</taxon>
        <taxon>Gammaproteobacteria</taxon>
        <taxon>Oceanospirillales</taxon>
        <taxon>Halomonadaceae</taxon>
        <taxon>Salinicola</taxon>
    </lineage>
</organism>
<dbReference type="GO" id="GO:0006089">
    <property type="term" value="P:lactate metabolic process"/>
    <property type="evidence" value="ECO:0007669"/>
    <property type="project" value="InterPro"/>
</dbReference>
<dbReference type="CDD" id="cd02809">
    <property type="entry name" value="alpha_hydroxyacid_oxid_FMN"/>
    <property type="match status" value="1"/>
</dbReference>
<dbReference type="EMBL" id="CP159578">
    <property type="protein sequence ID" value="XCJ78746.1"/>
    <property type="molecule type" value="Genomic_DNA"/>
</dbReference>
<dbReference type="NCBIfam" id="NF008398">
    <property type="entry name" value="PRK11197.1"/>
    <property type="match status" value="1"/>
</dbReference>
<name>A0AB74U479_9GAMM</name>
<keyword evidence="5" id="KW-0560">Oxidoreductase</keyword>
<dbReference type="InterPro" id="IPR020920">
    <property type="entry name" value="LldD"/>
</dbReference>
<evidence type="ECO:0000256" key="7">
    <source>
        <dbReference type="ARBA" id="ARBA00024042"/>
    </source>
</evidence>
<evidence type="ECO:0000256" key="8">
    <source>
        <dbReference type="PIRSR" id="PIRSR000138-1"/>
    </source>
</evidence>
<dbReference type="NCBIfam" id="NF033901">
    <property type="entry name" value="L_lactate_LldD"/>
    <property type="match status" value="1"/>
</dbReference>
<dbReference type="GO" id="GO:0004459">
    <property type="term" value="F:L-lactate dehydrogenase (NAD+) activity"/>
    <property type="evidence" value="ECO:0007669"/>
    <property type="project" value="TreeGrafter"/>
</dbReference>
<keyword evidence="2" id="KW-1003">Cell membrane</keyword>
<dbReference type="GO" id="GO:0010181">
    <property type="term" value="F:FMN binding"/>
    <property type="evidence" value="ECO:0007669"/>
    <property type="project" value="InterPro"/>
</dbReference>
<dbReference type="SUPFAM" id="SSF51395">
    <property type="entry name" value="FMN-linked oxidoreductases"/>
    <property type="match status" value="1"/>
</dbReference>
<comment type="cofactor">
    <cofactor evidence="1">
        <name>FMN</name>
        <dbReference type="ChEBI" id="CHEBI:58210"/>
    </cofactor>
</comment>
<reference evidence="11" key="1">
    <citation type="submission" date="2024-06" db="EMBL/GenBank/DDBJ databases">
        <title>Complete genome of Salinicola endophyticus HNIBRBA4755.</title>
        <authorList>
            <person name="Shin S.Y."/>
            <person name="Kang H."/>
            <person name="Song J."/>
        </authorList>
    </citation>
    <scope>NUCLEOTIDE SEQUENCE</scope>
    <source>
        <strain evidence="11">HNIBRBA4755</strain>
    </source>
</reference>
<keyword evidence="3 9" id="KW-0285">Flavoprotein</keyword>
<gene>
    <name evidence="11" type="primary">lldD</name>
    <name evidence="11" type="ORF">ABV408_15055</name>
</gene>
<evidence type="ECO:0000256" key="4">
    <source>
        <dbReference type="ARBA" id="ARBA00022643"/>
    </source>
</evidence>
<evidence type="ECO:0000256" key="6">
    <source>
        <dbReference type="ARBA" id="ARBA00023136"/>
    </source>
</evidence>
<dbReference type="Gene3D" id="3.20.20.70">
    <property type="entry name" value="Aldolase class I"/>
    <property type="match status" value="1"/>
</dbReference>